<sequence length="207" mass="23868">MMPEPKGVAPADTGDMGIFIAGSSPIAASPIPIPPVESVSSFPALPSLLRGKKHVRFMIFQSCDEAMSESSQSKQSEPIREATPRLKQVTHKVMENFMIKMTKLLEASMATRRNERFYKEVEQEIKYELFLEQLNDIYNTLKYEDAMRVTLAAFRLHGMAKNWRLRTFKARALKDQPWTWNDFFKKNSKRSTYLVGYVRNEKTSFSN</sequence>
<comment type="caution">
    <text evidence="1">The sequence shown here is derived from an EMBL/GenBank/DDBJ whole genome shotgun (WGS) entry which is preliminary data.</text>
</comment>
<evidence type="ECO:0000313" key="1">
    <source>
        <dbReference type="EMBL" id="KAI5650353.1"/>
    </source>
</evidence>
<organism evidence="1 2">
    <name type="scientific">Catharanthus roseus</name>
    <name type="common">Madagascar periwinkle</name>
    <name type="synonym">Vinca rosea</name>
    <dbReference type="NCBI Taxonomy" id="4058"/>
    <lineage>
        <taxon>Eukaryota</taxon>
        <taxon>Viridiplantae</taxon>
        <taxon>Streptophyta</taxon>
        <taxon>Embryophyta</taxon>
        <taxon>Tracheophyta</taxon>
        <taxon>Spermatophyta</taxon>
        <taxon>Magnoliopsida</taxon>
        <taxon>eudicotyledons</taxon>
        <taxon>Gunneridae</taxon>
        <taxon>Pentapetalae</taxon>
        <taxon>asterids</taxon>
        <taxon>lamiids</taxon>
        <taxon>Gentianales</taxon>
        <taxon>Apocynaceae</taxon>
        <taxon>Rauvolfioideae</taxon>
        <taxon>Vinceae</taxon>
        <taxon>Catharanthinae</taxon>
        <taxon>Catharanthus</taxon>
    </lineage>
</organism>
<protein>
    <submittedName>
        <fullName evidence="1">Uncharacterized protein</fullName>
    </submittedName>
</protein>
<dbReference type="Proteomes" id="UP001060085">
    <property type="component" value="Linkage Group LG08"/>
</dbReference>
<gene>
    <name evidence="1" type="ORF">M9H77_36358</name>
</gene>
<evidence type="ECO:0000313" key="2">
    <source>
        <dbReference type="Proteomes" id="UP001060085"/>
    </source>
</evidence>
<reference evidence="2" key="1">
    <citation type="journal article" date="2023" name="Nat. Plants">
        <title>Single-cell RNA sequencing provides a high-resolution roadmap for understanding the multicellular compartmentation of specialized metabolism.</title>
        <authorList>
            <person name="Sun S."/>
            <person name="Shen X."/>
            <person name="Li Y."/>
            <person name="Li Y."/>
            <person name="Wang S."/>
            <person name="Li R."/>
            <person name="Zhang H."/>
            <person name="Shen G."/>
            <person name="Guo B."/>
            <person name="Wei J."/>
            <person name="Xu J."/>
            <person name="St-Pierre B."/>
            <person name="Chen S."/>
            <person name="Sun C."/>
        </authorList>
    </citation>
    <scope>NUCLEOTIDE SEQUENCE [LARGE SCALE GENOMIC DNA]</scope>
</reference>
<accession>A0ACB9ZSE4</accession>
<proteinExistence type="predicted"/>
<keyword evidence="2" id="KW-1185">Reference proteome</keyword>
<dbReference type="EMBL" id="CM044708">
    <property type="protein sequence ID" value="KAI5650353.1"/>
    <property type="molecule type" value="Genomic_DNA"/>
</dbReference>
<name>A0ACB9ZSE4_CATRO</name>